<dbReference type="EMBL" id="CATNWA010018250">
    <property type="protein sequence ID" value="CAI9606238.1"/>
    <property type="molecule type" value="Genomic_DNA"/>
</dbReference>
<dbReference type="Proteomes" id="UP001162483">
    <property type="component" value="Unassembled WGS sequence"/>
</dbReference>
<evidence type="ECO:0000313" key="2">
    <source>
        <dbReference type="Proteomes" id="UP001162483"/>
    </source>
</evidence>
<dbReference type="PANTHER" id="PTHR18841">
    <property type="entry name" value="VITELLINE MEMBRANE OUTER LAYER PROTEIN I-RELATED"/>
    <property type="match status" value="1"/>
</dbReference>
<gene>
    <name evidence="1" type="ORF">SPARVUS_LOCUS13744224</name>
</gene>
<dbReference type="InterPro" id="IPR036706">
    <property type="entry name" value="VOMI_sf"/>
</dbReference>
<keyword evidence="2" id="KW-1185">Reference proteome</keyword>
<accession>A0ABN9GA11</accession>
<name>A0ABN9GA11_9NEOB</name>
<protein>
    <recommendedName>
        <fullName evidence="3">Vitelline membrane outer layer protein 1 homolog</fullName>
    </recommendedName>
</protein>
<evidence type="ECO:0008006" key="3">
    <source>
        <dbReference type="Google" id="ProtNLM"/>
    </source>
</evidence>
<organism evidence="1 2">
    <name type="scientific">Staurois parvus</name>
    <dbReference type="NCBI Taxonomy" id="386267"/>
    <lineage>
        <taxon>Eukaryota</taxon>
        <taxon>Metazoa</taxon>
        <taxon>Chordata</taxon>
        <taxon>Craniata</taxon>
        <taxon>Vertebrata</taxon>
        <taxon>Euteleostomi</taxon>
        <taxon>Amphibia</taxon>
        <taxon>Batrachia</taxon>
        <taxon>Anura</taxon>
        <taxon>Neobatrachia</taxon>
        <taxon>Ranoidea</taxon>
        <taxon>Ranidae</taxon>
        <taxon>Staurois</taxon>
    </lineage>
</organism>
<dbReference type="Pfam" id="PF03762">
    <property type="entry name" value="VOMI"/>
    <property type="match status" value="1"/>
</dbReference>
<dbReference type="SUPFAM" id="SSF51092">
    <property type="entry name" value="Vitelline membrane outer protein-I (VMO-I)"/>
    <property type="match status" value="1"/>
</dbReference>
<dbReference type="Gene3D" id="2.100.10.20">
    <property type="entry name" value="Vitelline membrane outer layer protein I (VOMI)"/>
    <property type="match status" value="1"/>
</dbReference>
<dbReference type="InterPro" id="IPR005515">
    <property type="entry name" value="VOMI"/>
</dbReference>
<reference evidence="1" key="1">
    <citation type="submission" date="2023-05" db="EMBL/GenBank/DDBJ databases">
        <authorList>
            <person name="Stuckert A."/>
        </authorList>
    </citation>
    <scope>NUCLEOTIDE SEQUENCE</scope>
</reference>
<proteinExistence type="predicted"/>
<dbReference type="PANTHER" id="PTHR18841:SF0">
    <property type="entry name" value="VITELLINE MEMBRANE OUTER LAYER 1 HOMOLOG A-RELATED"/>
    <property type="match status" value="1"/>
</dbReference>
<comment type="caution">
    <text evidence="1">The sequence shown here is derived from an EMBL/GenBank/DDBJ whole genome shotgun (WGS) entry which is preliminary data.</text>
</comment>
<evidence type="ECO:0000313" key="1">
    <source>
        <dbReference type="EMBL" id="CAI9606238.1"/>
    </source>
</evidence>
<sequence length="114" mass="12869">MIYIFVFQYRWGDWTGVQWCPTGNLISFSLQVEQPLPGKGDDTAANNIMFQCSDQKILIGNGGPWGTFYQWSNVCEYGICGIRTRVEAPQGSGDDTALNDVRFRCCDISYSQLH</sequence>